<organism evidence="1 2">
    <name type="scientific">Brachionus plicatilis</name>
    <name type="common">Marine rotifer</name>
    <name type="synonym">Brachionus muelleri</name>
    <dbReference type="NCBI Taxonomy" id="10195"/>
    <lineage>
        <taxon>Eukaryota</taxon>
        <taxon>Metazoa</taxon>
        <taxon>Spiralia</taxon>
        <taxon>Gnathifera</taxon>
        <taxon>Rotifera</taxon>
        <taxon>Eurotatoria</taxon>
        <taxon>Monogononta</taxon>
        <taxon>Pseudotrocha</taxon>
        <taxon>Ploima</taxon>
        <taxon>Brachionidae</taxon>
        <taxon>Brachionus</taxon>
    </lineage>
</organism>
<accession>A0A3M7RQA9</accession>
<evidence type="ECO:0000313" key="1">
    <source>
        <dbReference type="EMBL" id="RNA25724.1"/>
    </source>
</evidence>
<evidence type="ECO:0000313" key="2">
    <source>
        <dbReference type="Proteomes" id="UP000276133"/>
    </source>
</evidence>
<keyword evidence="2" id="KW-1185">Reference proteome</keyword>
<proteinExistence type="predicted"/>
<gene>
    <name evidence="1" type="ORF">BpHYR1_012683</name>
</gene>
<reference evidence="1 2" key="1">
    <citation type="journal article" date="2018" name="Sci. Rep.">
        <title>Genomic signatures of local adaptation to the degree of environmental predictability in rotifers.</title>
        <authorList>
            <person name="Franch-Gras L."/>
            <person name="Hahn C."/>
            <person name="Garcia-Roger E.M."/>
            <person name="Carmona M.J."/>
            <person name="Serra M."/>
            <person name="Gomez A."/>
        </authorList>
    </citation>
    <scope>NUCLEOTIDE SEQUENCE [LARGE SCALE GENOMIC DNA]</scope>
    <source>
        <strain evidence="1">HYR1</strain>
    </source>
</reference>
<dbReference type="EMBL" id="REGN01002869">
    <property type="protein sequence ID" value="RNA25724.1"/>
    <property type="molecule type" value="Genomic_DNA"/>
</dbReference>
<comment type="caution">
    <text evidence="1">The sequence shown here is derived from an EMBL/GenBank/DDBJ whole genome shotgun (WGS) entry which is preliminary data.</text>
</comment>
<sequence length="73" mass="8456">LKLDFNFFSNLVLNDNNSCLERLLCERISLTCFLEYRIHPIRLKRCSAAKNTKFKELGNPQATQNGTKSFFLA</sequence>
<dbReference type="AlphaFoldDB" id="A0A3M7RQA9"/>
<name>A0A3M7RQA9_BRAPC</name>
<protein>
    <submittedName>
        <fullName evidence="1">Uncharacterized protein</fullName>
    </submittedName>
</protein>
<feature type="non-terminal residue" evidence="1">
    <location>
        <position position="1"/>
    </location>
</feature>
<dbReference type="Proteomes" id="UP000276133">
    <property type="component" value="Unassembled WGS sequence"/>
</dbReference>